<dbReference type="PRINTS" id="PR00081">
    <property type="entry name" value="GDHRDH"/>
</dbReference>
<evidence type="ECO:0000259" key="4">
    <source>
        <dbReference type="SMART" id="SM00822"/>
    </source>
</evidence>
<dbReference type="Gene3D" id="3.40.50.720">
    <property type="entry name" value="NAD(P)-binding Rossmann-like Domain"/>
    <property type="match status" value="1"/>
</dbReference>
<keyword evidence="6" id="KW-1185">Reference proteome</keyword>
<dbReference type="PANTHER" id="PTHR44196:SF2">
    <property type="entry name" value="SHORT-CHAIN DEHYDROGENASE-RELATED"/>
    <property type="match status" value="1"/>
</dbReference>
<gene>
    <name evidence="5" type="ORF">SAMN05216252_12937</name>
</gene>
<accession>A0A239N0Q1</accession>
<evidence type="ECO:0000313" key="5">
    <source>
        <dbReference type="EMBL" id="SNT47758.1"/>
    </source>
</evidence>
<dbReference type="SUPFAM" id="SSF51735">
    <property type="entry name" value="NAD(P)-binding Rossmann-fold domains"/>
    <property type="match status" value="1"/>
</dbReference>
<dbReference type="RefSeq" id="WP_179280116.1">
    <property type="nucleotide sequence ID" value="NZ_FZOF01000029.1"/>
</dbReference>
<evidence type="ECO:0000256" key="3">
    <source>
        <dbReference type="RuleBase" id="RU000363"/>
    </source>
</evidence>
<dbReference type="PRINTS" id="PR00080">
    <property type="entry name" value="SDRFAMILY"/>
</dbReference>
<dbReference type="SMART" id="SM00822">
    <property type="entry name" value="PKS_KR"/>
    <property type="match status" value="1"/>
</dbReference>
<dbReference type="PROSITE" id="PS00061">
    <property type="entry name" value="ADH_SHORT"/>
    <property type="match status" value="1"/>
</dbReference>
<protein>
    <recommendedName>
        <fullName evidence="4">Ketoreductase domain-containing protein</fullName>
    </recommendedName>
</protein>
<dbReference type="EMBL" id="FZOF01000029">
    <property type="protein sequence ID" value="SNT47758.1"/>
    <property type="molecule type" value="Genomic_DNA"/>
</dbReference>
<sequence length="269" mass="28102">MAQEQADRARAALITGASSGIGRCYAEQLARRGYAPVLVARRADRLDALAESVRRETGLEATVLAADLADPDGLARVERAVLDHDSLAVVVNAAGLGALGPLREAAPADLDHLVAVNVLALTRLSRAALLAFDRQGSGTLINVSSIGAFHAPPGGTAYAASKAYGLHFSRALQREVEGSGIRVQVVLPGPVRTEFFEASGVDSSLFPQESFVDAGDLVRAALVGLDMSELVCVPTLPDTTVLEDEAARGQALRNAAGLRGVISDRYARP</sequence>
<dbReference type="Proteomes" id="UP000198280">
    <property type="component" value="Unassembled WGS sequence"/>
</dbReference>
<evidence type="ECO:0000256" key="2">
    <source>
        <dbReference type="ARBA" id="ARBA00023002"/>
    </source>
</evidence>
<evidence type="ECO:0000313" key="6">
    <source>
        <dbReference type="Proteomes" id="UP000198280"/>
    </source>
</evidence>
<dbReference type="GO" id="GO:0016491">
    <property type="term" value="F:oxidoreductase activity"/>
    <property type="evidence" value="ECO:0007669"/>
    <property type="project" value="UniProtKB-KW"/>
</dbReference>
<evidence type="ECO:0000256" key="1">
    <source>
        <dbReference type="ARBA" id="ARBA00006484"/>
    </source>
</evidence>
<dbReference type="PANTHER" id="PTHR44196">
    <property type="entry name" value="DEHYDROGENASE/REDUCTASE SDR FAMILY MEMBER 7B"/>
    <property type="match status" value="1"/>
</dbReference>
<dbReference type="Pfam" id="PF00106">
    <property type="entry name" value="adh_short"/>
    <property type="match status" value="1"/>
</dbReference>
<dbReference type="PIRSF" id="PIRSF000126">
    <property type="entry name" value="11-beta-HSD1"/>
    <property type="match status" value="1"/>
</dbReference>
<dbReference type="InterPro" id="IPR020904">
    <property type="entry name" value="Sc_DH/Rdtase_CS"/>
</dbReference>
<comment type="similarity">
    <text evidence="1 3">Belongs to the short-chain dehydrogenases/reductases (SDR) family.</text>
</comment>
<keyword evidence="2" id="KW-0560">Oxidoreductase</keyword>
<reference evidence="5 6" key="1">
    <citation type="submission" date="2017-06" db="EMBL/GenBank/DDBJ databases">
        <authorList>
            <person name="Kim H.J."/>
            <person name="Triplett B.A."/>
        </authorList>
    </citation>
    <scope>NUCLEOTIDE SEQUENCE [LARGE SCALE GENOMIC DNA]</scope>
    <source>
        <strain evidence="5 6">CGMCC 4.1858</strain>
    </source>
</reference>
<dbReference type="InterPro" id="IPR057326">
    <property type="entry name" value="KR_dom"/>
</dbReference>
<dbReference type="AlphaFoldDB" id="A0A239N0Q1"/>
<dbReference type="InterPro" id="IPR036291">
    <property type="entry name" value="NAD(P)-bd_dom_sf"/>
</dbReference>
<dbReference type="GO" id="GO:0016020">
    <property type="term" value="C:membrane"/>
    <property type="evidence" value="ECO:0007669"/>
    <property type="project" value="TreeGrafter"/>
</dbReference>
<dbReference type="CDD" id="cd05233">
    <property type="entry name" value="SDR_c"/>
    <property type="match status" value="1"/>
</dbReference>
<feature type="domain" description="Ketoreductase" evidence="4">
    <location>
        <begin position="10"/>
        <end position="191"/>
    </location>
</feature>
<proteinExistence type="inferred from homology"/>
<name>A0A239N0Q1_9ACTN</name>
<organism evidence="5 6">
    <name type="scientific">Actinacidiphila glaucinigra</name>
    <dbReference type="NCBI Taxonomy" id="235986"/>
    <lineage>
        <taxon>Bacteria</taxon>
        <taxon>Bacillati</taxon>
        <taxon>Actinomycetota</taxon>
        <taxon>Actinomycetes</taxon>
        <taxon>Kitasatosporales</taxon>
        <taxon>Streptomycetaceae</taxon>
        <taxon>Actinacidiphila</taxon>
    </lineage>
</organism>
<dbReference type="InterPro" id="IPR002347">
    <property type="entry name" value="SDR_fam"/>
</dbReference>